<name>A0A6J6H0Y0_9ZZZZ</name>
<keyword evidence="5" id="KW-0235">DNA replication</keyword>
<evidence type="ECO:0000256" key="10">
    <source>
        <dbReference type="ARBA" id="ARBA00023204"/>
    </source>
</evidence>
<evidence type="ECO:0000256" key="4">
    <source>
        <dbReference type="ARBA" id="ARBA00022695"/>
    </source>
</evidence>
<evidence type="ECO:0000256" key="3">
    <source>
        <dbReference type="ARBA" id="ARBA00022679"/>
    </source>
</evidence>
<evidence type="ECO:0000256" key="1">
    <source>
        <dbReference type="ARBA" id="ARBA00010945"/>
    </source>
</evidence>
<dbReference type="PANTHER" id="PTHR11076:SF33">
    <property type="entry name" value="DNA POLYMERASE KAPPA"/>
    <property type="match status" value="1"/>
</dbReference>
<dbReference type="GO" id="GO:0046872">
    <property type="term" value="F:metal ion binding"/>
    <property type="evidence" value="ECO:0007669"/>
    <property type="project" value="UniProtKB-KW"/>
</dbReference>
<dbReference type="EC" id="2.7.7.7" evidence="2"/>
<feature type="domain" description="UmuC" evidence="12">
    <location>
        <begin position="11"/>
        <end position="190"/>
    </location>
</feature>
<evidence type="ECO:0000256" key="7">
    <source>
        <dbReference type="ARBA" id="ARBA00022763"/>
    </source>
</evidence>
<protein>
    <recommendedName>
        <fullName evidence="2">DNA-directed DNA polymerase</fullName>
        <ecNumber evidence="2">2.7.7.7</ecNumber>
    </recommendedName>
</protein>
<evidence type="ECO:0000256" key="5">
    <source>
        <dbReference type="ARBA" id="ARBA00022705"/>
    </source>
</evidence>
<evidence type="ECO:0000256" key="8">
    <source>
        <dbReference type="ARBA" id="ARBA00022842"/>
    </source>
</evidence>
<dbReference type="AlphaFoldDB" id="A0A6J6H0Y0"/>
<evidence type="ECO:0000259" key="12">
    <source>
        <dbReference type="PROSITE" id="PS50173"/>
    </source>
</evidence>
<dbReference type="Gene3D" id="3.30.1490.100">
    <property type="entry name" value="DNA polymerase, Y-family, little finger domain"/>
    <property type="match status" value="1"/>
</dbReference>
<dbReference type="InterPro" id="IPR022880">
    <property type="entry name" value="DNApol_IV"/>
</dbReference>
<dbReference type="SUPFAM" id="SSF56672">
    <property type="entry name" value="DNA/RNA polymerases"/>
    <property type="match status" value="1"/>
</dbReference>
<gene>
    <name evidence="13" type="ORF">UFOPK1811_01205</name>
    <name evidence="14" type="ORF">UFOPK2360_01126</name>
    <name evidence="15" type="ORF">UFOPK2922_00197</name>
    <name evidence="16" type="ORF">UFOPK3306_00999</name>
</gene>
<comment type="similarity">
    <text evidence="1">Belongs to the DNA polymerase type-Y family.</text>
</comment>
<evidence type="ECO:0000256" key="11">
    <source>
        <dbReference type="ARBA" id="ARBA00049244"/>
    </source>
</evidence>
<proteinExistence type="inferred from homology"/>
<evidence type="ECO:0000313" key="13">
    <source>
        <dbReference type="EMBL" id="CAB4607321.1"/>
    </source>
</evidence>
<accession>A0A6J6H0Y0</accession>
<keyword evidence="3" id="KW-0808">Transferase</keyword>
<dbReference type="GO" id="GO:0006260">
    <property type="term" value="P:DNA replication"/>
    <property type="evidence" value="ECO:0007669"/>
    <property type="project" value="UniProtKB-KW"/>
</dbReference>
<dbReference type="CDD" id="cd03586">
    <property type="entry name" value="PolY_Pol_IV_kappa"/>
    <property type="match status" value="1"/>
</dbReference>
<dbReference type="GO" id="GO:0003887">
    <property type="term" value="F:DNA-directed DNA polymerase activity"/>
    <property type="evidence" value="ECO:0007669"/>
    <property type="project" value="UniProtKB-KW"/>
</dbReference>
<comment type="catalytic activity">
    <reaction evidence="11">
        <text>DNA(n) + a 2'-deoxyribonucleoside 5'-triphosphate = DNA(n+1) + diphosphate</text>
        <dbReference type="Rhea" id="RHEA:22508"/>
        <dbReference type="Rhea" id="RHEA-COMP:17339"/>
        <dbReference type="Rhea" id="RHEA-COMP:17340"/>
        <dbReference type="ChEBI" id="CHEBI:33019"/>
        <dbReference type="ChEBI" id="CHEBI:61560"/>
        <dbReference type="ChEBI" id="CHEBI:173112"/>
        <dbReference type="EC" id="2.7.7.7"/>
    </reaction>
</comment>
<dbReference type="Pfam" id="PF11799">
    <property type="entry name" value="IMS_C"/>
    <property type="match status" value="1"/>
</dbReference>
<reference evidence="13" key="1">
    <citation type="submission" date="2020-05" db="EMBL/GenBank/DDBJ databases">
        <authorList>
            <person name="Chiriac C."/>
            <person name="Salcher M."/>
            <person name="Ghai R."/>
            <person name="Kavagutti S V."/>
        </authorList>
    </citation>
    <scope>NUCLEOTIDE SEQUENCE</scope>
</reference>
<keyword evidence="6" id="KW-0479">Metal-binding</keyword>
<keyword evidence="4" id="KW-0548">Nucleotidyltransferase</keyword>
<dbReference type="EMBL" id="CAFBLI010000081">
    <property type="protein sequence ID" value="CAB4872082.1"/>
    <property type="molecule type" value="Genomic_DNA"/>
</dbReference>
<evidence type="ECO:0000256" key="9">
    <source>
        <dbReference type="ARBA" id="ARBA00022932"/>
    </source>
</evidence>
<dbReference type="Gene3D" id="3.40.1170.60">
    <property type="match status" value="1"/>
</dbReference>
<dbReference type="InterPro" id="IPR050116">
    <property type="entry name" value="DNA_polymerase-Y"/>
</dbReference>
<dbReference type="EMBL" id="CAEZZS010000004">
    <property type="protein sequence ID" value="CAB4768503.1"/>
    <property type="molecule type" value="Genomic_DNA"/>
</dbReference>
<keyword evidence="10" id="KW-0234">DNA repair</keyword>
<dbReference type="InterPro" id="IPR043502">
    <property type="entry name" value="DNA/RNA_pol_sf"/>
</dbReference>
<dbReference type="PANTHER" id="PTHR11076">
    <property type="entry name" value="DNA REPAIR POLYMERASE UMUC / TRANSFERASE FAMILY MEMBER"/>
    <property type="match status" value="1"/>
</dbReference>
<dbReference type="GO" id="GO:0042276">
    <property type="term" value="P:error-prone translesion synthesis"/>
    <property type="evidence" value="ECO:0007669"/>
    <property type="project" value="TreeGrafter"/>
</dbReference>
<dbReference type="EMBL" id="CAEZUJ010000069">
    <property type="protein sequence ID" value="CAB4607321.1"/>
    <property type="molecule type" value="Genomic_DNA"/>
</dbReference>
<dbReference type="InterPro" id="IPR017961">
    <property type="entry name" value="DNA_pol_Y-fam_little_finger"/>
</dbReference>
<dbReference type="SUPFAM" id="SSF100879">
    <property type="entry name" value="Lesion bypass DNA polymerase (Y-family), little finger domain"/>
    <property type="match status" value="1"/>
</dbReference>
<evidence type="ECO:0000256" key="2">
    <source>
        <dbReference type="ARBA" id="ARBA00012417"/>
    </source>
</evidence>
<dbReference type="Pfam" id="PF11798">
    <property type="entry name" value="IMS_HHH"/>
    <property type="match status" value="1"/>
</dbReference>
<sequence>MEEIEAEQATILHIDMDAFFASVAERDNPELRGKVVVVGTGPRSVVTSANYAARKFGIRAAMPIGQARRLAPHAVFVEPDMRRYSEVSEKVMEIFRNFTPLVEPISVDEAFLDVAGAKRLLGTPREIGSAIRQKVESQEGITCSVGIASTKLIAKLASSRCKPNGLLEIPPDRTLTFLHPLPINELWGVGEKTGEILSKLGLKTIGDIANTSRATLIRAVGESAGATIYELAWARDYRSIVLNEPEKSIGAEETFSSDLDNQEEILGELLRVTDRATRRLRDEQFMARTISIKVRFGDFTTITRSKTLPLPISSTQEIYSQAKALYVALNLERARVRLVGIRLEGLLALKGQPLAAQPELGARDKGWSEVEVAIDAARDRFGGEAVAPARLLRPPDLPGSG</sequence>
<evidence type="ECO:0000313" key="15">
    <source>
        <dbReference type="EMBL" id="CAB4768503.1"/>
    </source>
</evidence>
<dbReference type="Gene3D" id="1.10.150.20">
    <property type="entry name" value="5' to 3' exonuclease, C-terminal subdomain"/>
    <property type="match status" value="1"/>
</dbReference>
<dbReference type="InterPro" id="IPR024728">
    <property type="entry name" value="PolY_HhH_motif"/>
</dbReference>
<keyword evidence="7" id="KW-0227">DNA damage</keyword>
<dbReference type="Gene3D" id="3.30.70.270">
    <property type="match status" value="1"/>
</dbReference>
<evidence type="ECO:0000313" key="16">
    <source>
        <dbReference type="EMBL" id="CAB4872082.1"/>
    </source>
</evidence>
<keyword evidence="8" id="KW-0460">Magnesium</keyword>
<dbReference type="GO" id="GO:0009432">
    <property type="term" value="P:SOS response"/>
    <property type="evidence" value="ECO:0007669"/>
    <property type="project" value="TreeGrafter"/>
</dbReference>
<dbReference type="Pfam" id="PF00817">
    <property type="entry name" value="IMS"/>
    <property type="match status" value="1"/>
</dbReference>
<dbReference type="GO" id="GO:0003684">
    <property type="term" value="F:damaged DNA binding"/>
    <property type="evidence" value="ECO:0007669"/>
    <property type="project" value="InterPro"/>
</dbReference>
<dbReference type="InterPro" id="IPR043128">
    <property type="entry name" value="Rev_trsase/Diguanyl_cyclase"/>
</dbReference>
<dbReference type="NCBIfam" id="NF003015">
    <property type="entry name" value="PRK03858.1"/>
    <property type="match status" value="1"/>
</dbReference>
<organism evidence="13">
    <name type="scientific">freshwater metagenome</name>
    <dbReference type="NCBI Taxonomy" id="449393"/>
    <lineage>
        <taxon>unclassified sequences</taxon>
        <taxon>metagenomes</taxon>
        <taxon>ecological metagenomes</taxon>
    </lineage>
</organism>
<evidence type="ECO:0000256" key="6">
    <source>
        <dbReference type="ARBA" id="ARBA00022723"/>
    </source>
</evidence>
<keyword evidence="9" id="KW-0239">DNA-directed DNA polymerase</keyword>
<dbReference type="HAMAP" id="MF_01113">
    <property type="entry name" value="DNApol_IV"/>
    <property type="match status" value="1"/>
</dbReference>
<evidence type="ECO:0000313" key="14">
    <source>
        <dbReference type="EMBL" id="CAB4690640.1"/>
    </source>
</evidence>
<dbReference type="InterPro" id="IPR001126">
    <property type="entry name" value="UmuC"/>
</dbReference>
<dbReference type="FunFam" id="3.30.1490.100:FF:000004">
    <property type="entry name" value="DNA polymerase IV"/>
    <property type="match status" value="1"/>
</dbReference>
<dbReference type="GO" id="GO:0006281">
    <property type="term" value="P:DNA repair"/>
    <property type="evidence" value="ECO:0007669"/>
    <property type="project" value="UniProtKB-KW"/>
</dbReference>
<dbReference type="EMBL" id="CAEZXH010000081">
    <property type="protein sequence ID" value="CAB4690640.1"/>
    <property type="molecule type" value="Genomic_DNA"/>
</dbReference>
<dbReference type="PROSITE" id="PS50173">
    <property type="entry name" value="UMUC"/>
    <property type="match status" value="1"/>
</dbReference>
<dbReference type="InterPro" id="IPR036775">
    <property type="entry name" value="DNA_pol_Y-fam_lit_finger_sf"/>
</dbReference>
<dbReference type="GO" id="GO:0005829">
    <property type="term" value="C:cytosol"/>
    <property type="evidence" value="ECO:0007669"/>
    <property type="project" value="TreeGrafter"/>
</dbReference>
<dbReference type="NCBIfam" id="NF002677">
    <property type="entry name" value="PRK02406.1"/>
    <property type="match status" value="1"/>
</dbReference>